<feature type="region of interest" description="Disordered" evidence="1">
    <location>
        <begin position="53"/>
        <end position="101"/>
    </location>
</feature>
<keyword evidence="3" id="KW-1185">Reference proteome</keyword>
<dbReference type="EMBL" id="OW152819">
    <property type="protein sequence ID" value="CAH2074793.1"/>
    <property type="molecule type" value="Genomic_DNA"/>
</dbReference>
<accession>A0ABN8J466</accession>
<name>A0ABN8J466_9NEOP</name>
<evidence type="ECO:0000256" key="1">
    <source>
        <dbReference type="SAM" id="MobiDB-lite"/>
    </source>
</evidence>
<gene>
    <name evidence="2" type="ORF">IPOD504_LOCUS16276</name>
</gene>
<evidence type="ECO:0000313" key="2">
    <source>
        <dbReference type="EMBL" id="CAH2074793.1"/>
    </source>
</evidence>
<evidence type="ECO:0000313" key="3">
    <source>
        <dbReference type="Proteomes" id="UP000837857"/>
    </source>
</evidence>
<sequence length="101" mass="11361">MMMMAKYAYHLPIIWKYRHRANIDYLTSTIRISINLSNGVSVSEIGAVMRRNVSAAPPRRRGPLGAGRVSVESESAEGCPARTRAHRTHTRRVRSTRTSPL</sequence>
<dbReference type="Proteomes" id="UP000837857">
    <property type="component" value="Chromosome 7"/>
</dbReference>
<feature type="compositionally biased region" description="Basic residues" evidence="1">
    <location>
        <begin position="83"/>
        <end position="95"/>
    </location>
</feature>
<protein>
    <submittedName>
        <fullName evidence="2">Uncharacterized protein</fullName>
    </submittedName>
</protein>
<reference evidence="2" key="1">
    <citation type="submission" date="2022-03" db="EMBL/GenBank/DDBJ databases">
        <authorList>
            <person name="Martin H S."/>
        </authorList>
    </citation>
    <scope>NUCLEOTIDE SEQUENCE</scope>
</reference>
<proteinExistence type="predicted"/>
<feature type="non-terminal residue" evidence="2">
    <location>
        <position position="101"/>
    </location>
</feature>
<organism evidence="2 3">
    <name type="scientific">Iphiclides podalirius</name>
    <name type="common">scarce swallowtail</name>
    <dbReference type="NCBI Taxonomy" id="110791"/>
    <lineage>
        <taxon>Eukaryota</taxon>
        <taxon>Metazoa</taxon>
        <taxon>Ecdysozoa</taxon>
        <taxon>Arthropoda</taxon>
        <taxon>Hexapoda</taxon>
        <taxon>Insecta</taxon>
        <taxon>Pterygota</taxon>
        <taxon>Neoptera</taxon>
        <taxon>Endopterygota</taxon>
        <taxon>Lepidoptera</taxon>
        <taxon>Glossata</taxon>
        <taxon>Ditrysia</taxon>
        <taxon>Papilionoidea</taxon>
        <taxon>Papilionidae</taxon>
        <taxon>Papilioninae</taxon>
        <taxon>Iphiclides</taxon>
    </lineage>
</organism>